<evidence type="ECO:0000256" key="2">
    <source>
        <dbReference type="ARBA" id="ARBA00010231"/>
    </source>
</evidence>
<protein>
    <submittedName>
        <fullName evidence="10">Phosphomannomutase</fullName>
    </submittedName>
</protein>
<evidence type="ECO:0000256" key="4">
    <source>
        <dbReference type="ARBA" id="ARBA00022723"/>
    </source>
</evidence>
<dbReference type="PANTHER" id="PTHR42946">
    <property type="entry name" value="PHOSPHOHEXOSE MUTASE"/>
    <property type="match status" value="1"/>
</dbReference>
<keyword evidence="11" id="KW-1185">Reference proteome</keyword>
<dbReference type="RefSeq" id="WP_135429332.1">
    <property type="nucleotide sequence ID" value="NZ_RPEM01000003.1"/>
</dbReference>
<evidence type="ECO:0000256" key="6">
    <source>
        <dbReference type="ARBA" id="ARBA00023235"/>
    </source>
</evidence>
<name>A0ABY2KN61_9RHOB</name>
<dbReference type="Gene3D" id="3.40.120.10">
    <property type="entry name" value="Alpha-D-Glucose-1,6-Bisphosphate, subunit A, domain 3"/>
    <property type="match status" value="3"/>
</dbReference>
<dbReference type="PROSITE" id="PS00710">
    <property type="entry name" value="PGM_PMM"/>
    <property type="match status" value="1"/>
</dbReference>
<feature type="domain" description="Alpha-D-phosphohexomutase C-terminal" evidence="7">
    <location>
        <begin position="392"/>
        <end position="443"/>
    </location>
</feature>
<dbReference type="Gene3D" id="3.30.310.50">
    <property type="entry name" value="Alpha-D-phosphohexomutase, C-terminal domain"/>
    <property type="match status" value="1"/>
</dbReference>
<dbReference type="InterPro" id="IPR050060">
    <property type="entry name" value="Phosphoglucosamine_mutase"/>
</dbReference>
<reference evidence="10 11" key="1">
    <citation type="submission" date="2018-11" db="EMBL/GenBank/DDBJ databases">
        <title>Tabrizicola sp. isolated from sediment of alpine lake.</title>
        <authorList>
            <person name="Liu Z."/>
        </authorList>
    </citation>
    <scope>NUCLEOTIDE SEQUENCE [LARGE SCALE GENOMIC DNA]</scope>
    <source>
        <strain evidence="10 11">DRYC-M-16</strain>
    </source>
</reference>
<dbReference type="InterPro" id="IPR036900">
    <property type="entry name" value="A-D-PHexomutase_C_sf"/>
</dbReference>
<gene>
    <name evidence="10" type="ORF">EEB11_05015</name>
</gene>
<comment type="caution">
    <text evidence="10">The sequence shown here is derived from an EMBL/GenBank/DDBJ whole genome shotgun (WGS) entry which is preliminary data.</text>
</comment>
<dbReference type="Pfam" id="PF02878">
    <property type="entry name" value="PGM_PMM_I"/>
    <property type="match status" value="1"/>
</dbReference>
<comment type="similarity">
    <text evidence="2">Belongs to the phosphohexose mutase family.</text>
</comment>
<evidence type="ECO:0000313" key="11">
    <source>
        <dbReference type="Proteomes" id="UP000297741"/>
    </source>
</evidence>
<dbReference type="InterPro" id="IPR016066">
    <property type="entry name" value="A-D-PHexomutase_CS"/>
</dbReference>
<evidence type="ECO:0000313" key="10">
    <source>
        <dbReference type="EMBL" id="TGD44075.1"/>
    </source>
</evidence>
<dbReference type="InterPro" id="IPR005843">
    <property type="entry name" value="A-D-PHexomutase_C"/>
</dbReference>
<evidence type="ECO:0000259" key="9">
    <source>
        <dbReference type="Pfam" id="PF02880"/>
    </source>
</evidence>
<dbReference type="Pfam" id="PF02880">
    <property type="entry name" value="PGM_PMM_III"/>
    <property type="match status" value="1"/>
</dbReference>
<dbReference type="Pfam" id="PF00408">
    <property type="entry name" value="PGM_PMM_IV"/>
    <property type="match status" value="1"/>
</dbReference>
<dbReference type="SUPFAM" id="SSF53738">
    <property type="entry name" value="Phosphoglucomutase, first 3 domains"/>
    <property type="match status" value="3"/>
</dbReference>
<dbReference type="PANTHER" id="PTHR42946:SF1">
    <property type="entry name" value="PHOSPHOGLUCOMUTASE (ALPHA-D-GLUCOSE-1,6-BISPHOSPHATE-DEPENDENT)"/>
    <property type="match status" value="1"/>
</dbReference>
<evidence type="ECO:0000256" key="1">
    <source>
        <dbReference type="ARBA" id="ARBA00001946"/>
    </source>
</evidence>
<dbReference type="Proteomes" id="UP000297741">
    <property type="component" value="Unassembled WGS sequence"/>
</dbReference>
<sequence length="452" mass="46211">MAPKFGTSGLRGLVTELTPDLVADYTRSFLAACPVGTGLWVGRDLRDSSPHLAEVVIAAARADGVAVTDCGAVPTPALAMASMAAGAAAVMVTGSHIPADRNGLKYYVPGGEITKAEEAAILAGLGRASADLTAPRRSSFEISGDWAARYRGAFGPCLDGMKVGVWAHSAVSRDGLVACLEALGARVAVLGQSDVFIPVDTEAVPDAVRAHFVEWAEGLDAIVSTDGDGDRPLVADATGQIVPGDVLGQITAALIGADVVVTTVSANTGVDLSGRFGRVVRTRIGSPFVIAAMEEAGGRVVGYEPNGGFLLGFDAAGPAGPLPRLMTRDSLLPIVAALIEAKRAGSLAARVAMEPARFTVTDRLEGIAPEASAALLARLGAGELAAFLAPLGQVMAVDRTDGLRATLEGGGVVHLRPSGNAPEFRVYAEAGTRQAAQELMARAFAQVQDALA</sequence>
<accession>A0ABY2KN61</accession>
<keyword evidence="5" id="KW-0460">Magnesium</keyword>
<dbReference type="InterPro" id="IPR005846">
    <property type="entry name" value="A-D-PHexomutase_a/b/a-III"/>
</dbReference>
<proteinExistence type="inferred from homology"/>
<evidence type="ECO:0000256" key="5">
    <source>
        <dbReference type="ARBA" id="ARBA00022842"/>
    </source>
</evidence>
<dbReference type="EMBL" id="RPEM01000003">
    <property type="protein sequence ID" value="TGD44075.1"/>
    <property type="molecule type" value="Genomic_DNA"/>
</dbReference>
<evidence type="ECO:0000259" key="8">
    <source>
        <dbReference type="Pfam" id="PF02878"/>
    </source>
</evidence>
<dbReference type="SUPFAM" id="SSF55957">
    <property type="entry name" value="Phosphoglucomutase, C-terminal domain"/>
    <property type="match status" value="1"/>
</dbReference>
<keyword evidence="3" id="KW-0597">Phosphoprotein</keyword>
<dbReference type="InterPro" id="IPR016055">
    <property type="entry name" value="A-D-PHexomutase_a/b/a-I/II/III"/>
</dbReference>
<feature type="domain" description="Alpha-D-phosphohexomutase alpha/beta/alpha" evidence="8">
    <location>
        <begin position="4"/>
        <end position="123"/>
    </location>
</feature>
<evidence type="ECO:0000256" key="3">
    <source>
        <dbReference type="ARBA" id="ARBA00022553"/>
    </source>
</evidence>
<dbReference type="InterPro" id="IPR005844">
    <property type="entry name" value="A-D-PHexomutase_a/b/a-I"/>
</dbReference>
<keyword evidence="6" id="KW-0413">Isomerase</keyword>
<evidence type="ECO:0000259" key="7">
    <source>
        <dbReference type="Pfam" id="PF00408"/>
    </source>
</evidence>
<comment type="cofactor">
    <cofactor evidence="1">
        <name>Mg(2+)</name>
        <dbReference type="ChEBI" id="CHEBI:18420"/>
    </cofactor>
</comment>
<feature type="domain" description="Alpha-D-phosphohexomutase alpha/beta/alpha" evidence="9">
    <location>
        <begin position="257"/>
        <end position="349"/>
    </location>
</feature>
<keyword evidence="4" id="KW-0479">Metal-binding</keyword>
<organism evidence="10 11">
    <name type="scientific">Pseudotabrizicola sediminis</name>
    <dbReference type="NCBI Taxonomy" id="2486418"/>
    <lineage>
        <taxon>Bacteria</taxon>
        <taxon>Pseudomonadati</taxon>
        <taxon>Pseudomonadota</taxon>
        <taxon>Alphaproteobacteria</taxon>
        <taxon>Rhodobacterales</taxon>
        <taxon>Paracoccaceae</taxon>
        <taxon>Pseudotabrizicola</taxon>
    </lineage>
</organism>